<dbReference type="AlphaFoldDB" id="A0A922IJC9"/>
<name>A0A922IJC9_SCHHA</name>
<reference evidence="1" key="1">
    <citation type="journal article" date="2012" name="Nat. Genet.">
        <title>Whole-genome sequence of Schistosoma haematobium.</title>
        <authorList>
            <person name="Young N.D."/>
            <person name="Jex A.R."/>
            <person name="Li B."/>
            <person name="Liu S."/>
            <person name="Yang L."/>
            <person name="Xiong Z."/>
            <person name="Li Y."/>
            <person name="Cantacessi C."/>
            <person name="Hall R.S."/>
            <person name="Xu X."/>
            <person name="Chen F."/>
            <person name="Wu X."/>
            <person name="Zerlotini A."/>
            <person name="Oliveira G."/>
            <person name="Hofmann A."/>
            <person name="Zhang G."/>
            <person name="Fang X."/>
            <person name="Kang Y."/>
            <person name="Campbell B.E."/>
            <person name="Loukas A."/>
            <person name="Ranganathan S."/>
            <person name="Rollinson D."/>
            <person name="Rinaldi G."/>
            <person name="Brindley P.J."/>
            <person name="Yang H."/>
            <person name="Wang J."/>
            <person name="Wang J."/>
            <person name="Gasser R.B."/>
        </authorList>
    </citation>
    <scope>NUCLEOTIDE SEQUENCE</scope>
</reference>
<gene>
    <name evidence="1" type="ORF">MS3_00009346</name>
</gene>
<evidence type="ECO:0000313" key="2">
    <source>
        <dbReference type="Proteomes" id="UP000471633"/>
    </source>
</evidence>
<dbReference type="GeneID" id="75577952"/>
<dbReference type="CTD" id="75577952"/>
<protein>
    <submittedName>
        <fullName evidence="1">Uncharacterized protein</fullName>
    </submittedName>
</protein>
<accession>A0A922IJC9</accession>
<reference evidence="1" key="4">
    <citation type="journal article" date="2022" name="PLoS Pathog.">
        <title>Chromosome-level genome of Schistosoma haematobium underpins genome-wide explorations of molecular variation.</title>
        <authorList>
            <person name="Stroehlein A.J."/>
            <person name="Korhonen P.K."/>
            <person name="Lee V.V."/>
            <person name="Ralph S.A."/>
            <person name="Mentink-Kane M."/>
            <person name="You H."/>
            <person name="McManus D.P."/>
            <person name="Tchuente L.T."/>
            <person name="Stothard J.R."/>
            <person name="Kaur P."/>
            <person name="Dudchenko O."/>
            <person name="Aiden E.L."/>
            <person name="Yang B."/>
            <person name="Yang H."/>
            <person name="Emery A.M."/>
            <person name="Webster B.L."/>
            <person name="Brindley P.J."/>
            <person name="Rollinson D."/>
            <person name="Chang B.C.H."/>
            <person name="Gasser R.B."/>
            <person name="Young N.D."/>
        </authorList>
    </citation>
    <scope>NUCLEOTIDE SEQUENCE</scope>
</reference>
<dbReference type="RefSeq" id="XP_051065144.1">
    <property type="nucleotide sequence ID" value="XM_051217708.1"/>
</dbReference>
<dbReference type="KEGG" id="shx:MS3_00009346"/>
<evidence type="ECO:0000313" key="1">
    <source>
        <dbReference type="EMBL" id="KAH9580839.1"/>
    </source>
</evidence>
<organism evidence="1 2">
    <name type="scientific">Schistosoma haematobium</name>
    <name type="common">Blood fluke</name>
    <dbReference type="NCBI Taxonomy" id="6185"/>
    <lineage>
        <taxon>Eukaryota</taxon>
        <taxon>Metazoa</taxon>
        <taxon>Spiralia</taxon>
        <taxon>Lophotrochozoa</taxon>
        <taxon>Platyhelminthes</taxon>
        <taxon>Trematoda</taxon>
        <taxon>Digenea</taxon>
        <taxon>Strigeidida</taxon>
        <taxon>Schistosomatoidea</taxon>
        <taxon>Schistosomatidae</taxon>
        <taxon>Schistosoma</taxon>
    </lineage>
</organism>
<comment type="caution">
    <text evidence="1">The sequence shown here is derived from an EMBL/GenBank/DDBJ whole genome shotgun (WGS) entry which is preliminary data.</text>
</comment>
<dbReference type="EMBL" id="AMPZ03000007">
    <property type="protein sequence ID" value="KAH9580839.1"/>
    <property type="molecule type" value="Genomic_DNA"/>
</dbReference>
<reference evidence="1" key="2">
    <citation type="journal article" date="2019" name="Gigascience">
        <title>High-quality Schistosoma haematobium genome achieved by single-molecule and long-range sequencing.</title>
        <authorList>
            <person name="Stroehlein A.J."/>
            <person name="Korhonen P.K."/>
            <person name="Chong T.M."/>
            <person name="Lim Y.L."/>
            <person name="Chan K.G."/>
            <person name="Webster B."/>
            <person name="Rollinson D."/>
            <person name="Brindley P.J."/>
            <person name="Gasser R.B."/>
            <person name="Young N.D."/>
        </authorList>
    </citation>
    <scope>NUCLEOTIDE SEQUENCE</scope>
</reference>
<dbReference type="Proteomes" id="UP000471633">
    <property type="component" value="Unassembled WGS sequence"/>
</dbReference>
<keyword evidence="2" id="KW-1185">Reference proteome</keyword>
<reference evidence="1" key="3">
    <citation type="submission" date="2021-06" db="EMBL/GenBank/DDBJ databases">
        <title>Chromosome-level genome assembly for S. haematobium.</title>
        <authorList>
            <person name="Stroehlein A.J."/>
        </authorList>
    </citation>
    <scope>NUCLEOTIDE SEQUENCE</scope>
</reference>
<proteinExistence type="predicted"/>
<sequence length="145" mass="16531">MLVEPGFSELRMLDDFVFDHRCLRRIADMQWQYHVSNAEVQHCAFGRSDDNAIDVTILRHRLRWLGHVLRMSSQRIQRRVLFADAGTGWKKQIGGHCMTWCCGMKESCKGLASVGPSRLPGLSPRDGATQWLQTLSDMAQNRSQG</sequence>